<evidence type="ECO:0000313" key="3">
    <source>
        <dbReference type="Proteomes" id="UP001642360"/>
    </source>
</evidence>
<comment type="caution">
    <text evidence="2">The sequence shown here is derived from an EMBL/GenBank/DDBJ whole genome shotgun (WGS) entry which is preliminary data.</text>
</comment>
<dbReference type="Proteomes" id="UP001642360">
    <property type="component" value="Unassembled WGS sequence"/>
</dbReference>
<proteinExistence type="predicted"/>
<keyword evidence="1" id="KW-0472">Membrane</keyword>
<sequence length="108" mass="12837">MNWKYYLGTFVLQNLDFFLKNQYLEAHLQMEKFLLCYVNSILVQFFPPPPTQKMNPSILTGRISYNCFGQLKEMMKMNLHLEVSLLLIVVLLTYQRRKNKKIKQSSSP</sequence>
<feature type="transmembrane region" description="Helical" evidence="1">
    <location>
        <begin position="77"/>
        <end position="94"/>
    </location>
</feature>
<organism evidence="2 3">
    <name type="scientific">Ilex paraguariensis</name>
    <name type="common">yerba mate</name>
    <dbReference type="NCBI Taxonomy" id="185542"/>
    <lineage>
        <taxon>Eukaryota</taxon>
        <taxon>Viridiplantae</taxon>
        <taxon>Streptophyta</taxon>
        <taxon>Embryophyta</taxon>
        <taxon>Tracheophyta</taxon>
        <taxon>Spermatophyta</taxon>
        <taxon>Magnoliopsida</taxon>
        <taxon>eudicotyledons</taxon>
        <taxon>Gunneridae</taxon>
        <taxon>Pentapetalae</taxon>
        <taxon>asterids</taxon>
        <taxon>campanulids</taxon>
        <taxon>Aquifoliales</taxon>
        <taxon>Aquifoliaceae</taxon>
        <taxon>Ilex</taxon>
    </lineage>
</organism>
<protein>
    <submittedName>
        <fullName evidence="2">Uncharacterized protein</fullName>
    </submittedName>
</protein>
<evidence type="ECO:0000313" key="2">
    <source>
        <dbReference type="EMBL" id="CAK9137865.1"/>
    </source>
</evidence>
<accession>A0ABC8R2R4</accession>
<keyword evidence="3" id="KW-1185">Reference proteome</keyword>
<name>A0ABC8R2R4_9AQUA</name>
<reference evidence="2 3" key="1">
    <citation type="submission" date="2024-02" db="EMBL/GenBank/DDBJ databases">
        <authorList>
            <person name="Vignale AGUSTIN F."/>
            <person name="Sosa J E."/>
            <person name="Modenutti C."/>
        </authorList>
    </citation>
    <scope>NUCLEOTIDE SEQUENCE [LARGE SCALE GENOMIC DNA]</scope>
</reference>
<dbReference type="AlphaFoldDB" id="A0ABC8R2R4"/>
<keyword evidence="1" id="KW-1133">Transmembrane helix</keyword>
<dbReference type="EMBL" id="CAUOFW020000838">
    <property type="protein sequence ID" value="CAK9137865.1"/>
    <property type="molecule type" value="Genomic_DNA"/>
</dbReference>
<gene>
    <name evidence="2" type="ORF">ILEXP_LOCUS4906</name>
</gene>
<evidence type="ECO:0000256" key="1">
    <source>
        <dbReference type="SAM" id="Phobius"/>
    </source>
</evidence>
<keyword evidence="1" id="KW-0812">Transmembrane</keyword>